<dbReference type="PROSITE" id="PS50977">
    <property type="entry name" value="HTH_TETR_2"/>
    <property type="match status" value="1"/>
</dbReference>
<dbReference type="STRING" id="1121014.N788_00680"/>
<reference evidence="6 7" key="2">
    <citation type="journal article" date="2015" name="Stand. Genomic Sci.">
        <title>High quality draft genomic sequence of Arenimonas donghaensis DSM 18148(T).</title>
        <authorList>
            <person name="Chen F."/>
            <person name="Wang H."/>
            <person name="Cao Y."/>
            <person name="Li X."/>
            <person name="Wang G."/>
        </authorList>
    </citation>
    <scope>NUCLEOTIDE SEQUENCE [LARGE SCALE GENOMIC DNA]</scope>
    <source>
        <strain evidence="6 7">HO3-R19</strain>
    </source>
</reference>
<reference evidence="7" key="1">
    <citation type="submission" date="2013-08" db="EMBL/GenBank/DDBJ databases">
        <title>Genome sequencing of Arenimonas donghaensis.</title>
        <authorList>
            <person name="Chen F."/>
            <person name="Wang G."/>
        </authorList>
    </citation>
    <scope>NUCLEOTIDE SEQUENCE [LARGE SCALE GENOMIC DNA]</scope>
    <source>
        <strain evidence="7">HO3-R19</strain>
    </source>
</reference>
<organism evidence="6 7">
    <name type="scientific">Arenimonas donghaensis DSM 18148 = HO3-R19</name>
    <dbReference type="NCBI Taxonomy" id="1121014"/>
    <lineage>
        <taxon>Bacteria</taxon>
        <taxon>Pseudomonadati</taxon>
        <taxon>Pseudomonadota</taxon>
        <taxon>Gammaproteobacteria</taxon>
        <taxon>Lysobacterales</taxon>
        <taxon>Lysobacteraceae</taxon>
        <taxon>Arenimonas</taxon>
    </lineage>
</organism>
<evidence type="ECO:0000313" key="6">
    <source>
        <dbReference type="EMBL" id="KFL37717.1"/>
    </source>
</evidence>
<evidence type="ECO:0000256" key="2">
    <source>
        <dbReference type="ARBA" id="ARBA00023125"/>
    </source>
</evidence>
<keyword evidence="7" id="KW-1185">Reference proteome</keyword>
<evidence type="ECO:0000256" key="1">
    <source>
        <dbReference type="ARBA" id="ARBA00023015"/>
    </source>
</evidence>
<evidence type="ECO:0000256" key="3">
    <source>
        <dbReference type="ARBA" id="ARBA00023163"/>
    </source>
</evidence>
<dbReference type="InterPro" id="IPR009057">
    <property type="entry name" value="Homeodomain-like_sf"/>
</dbReference>
<evidence type="ECO:0000313" key="7">
    <source>
        <dbReference type="Proteomes" id="UP000029085"/>
    </source>
</evidence>
<keyword evidence="1" id="KW-0805">Transcription regulation</keyword>
<sequence>MGRRAQAQEETRQRIVEATMALHEEVGLRATSICAIAERAGVQRLTVYRHFPDDAAVFSACTGEWSRRNPAPGPELWQGIDDPAKRVSAALAAYYRYYAGTHRMWSVAHREGHEVAVVRQVLVEYDQSLAALARSLAPGRRGSKAYKRSVATIHHALSFPAWELMQRQGLDDGEKVALVAGWLVGATG</sequence>
<dbReference type="GO" id="GO:0000976">
    <property type="term" value="F:transcription cis-regulatory region binding"/>
    <property type="evidence" value="ECO:0007669"/>
    <property type="project" value="TreeGrafter"/>
</dbReference>
<dbReference type="PATRIC" id="fig|1121014.3.peg.129"/>
<keyword evidence="3" id="KW-0804">Transcription</keyword>
<gene>
    <name evidence="6" type="ORF">N788_00680</name>
</gene>
<feature type="domain" description="HTH tetR-type" evidence="5">
    <location>
        <begin position="9"/>
        <end position="69"/>
    </location>
</feature>
<dbReference type="Pfam" id="PF00440">
    <property type="entry name" value="TetR_N"/>
    <property type="match status" value="1"/>
</dbReference>
<dbReference type="InterPro" id="IPR050109">
    <property type="entry name" value="HTH-type_TetR-like_transc_reg"/>
</dbReference>
<dbReference type="AlphaFoldDB" id="A0A087MLG4"/>
<proteinExistence type="predicted"/>
<dbReference type="EMBL" id="AVCJ01000001">
    <property type="protein sequence ID" value="KFL37717.1"/>
    <property type="molecule type" value="Genomic_DNA"/>
</dbReference>
<dbReference type="PANTHER" id="PTHR30055:SF234">
    <property type="entry name" value="HTH-TYPE TRANSCRIPTIONAL REGULATOR BETI"/>
    <property type="match status" value="1"/>
</dbReference>
<name>A0A087MLG4_9GAMM</name>
<keyword evidence="2 4" id="KW-0238">DNA-binding</keyword>
<comment type="caution">
    <text evidence="6">The sequence shown here is derived from an EMBL/GenBank/DDBJ whole genome shotgun (WGS) entry which is preliminary data.</text>
</comment>
<dbReference type="Proteomes" id="UP000029085">
    <property type="component" value="Unassembled WGS sequence"/>
</dbReference>
<dbReference type="PRINTS" id="PR00455">
    <property type="entry name" value="HTHTETR"/>
</dbReference>
<evidence type="ECO:0000259" key="5">
    <source>
        <dbReference type="PROSITE" id="PS50977"/>
    </source>
</evidence>
<dbReference type="PANTHER" id="PTHR30055">
    <property type="entry name" value="HTH-TYPE TRANSCRIPTIONAL REGULATOR RUTR"/>
    <property type="match status" value="1"/>
</dbReference>
<feature type="DNA-binding region" description="H-T-H motif" evidence="4">
    <location>
        <begin position="32"/>
        <end position="51"/>
    </location>
</feature>
<dbReference type="InterPro" id="IPR001647">
    <property type="entry name" value="HTH_TetR"/>
</dbReference>
<accession>A0A087MLG4</accession>
<protein>
    <recommendedName>
        <fullName evidence="5">HTH tetR-type domain-containing protein</fullName>
    </recommendedName>
</protein>
<dbReference type="SUPFAM" id="SSF46689">
    <property type="entry name" value="Homeodomain-like"/>
    <property type="match status" value="1"/>
</dbReference>
<dbReference type="GO" id="GO:0003700">
    <property type="term" value="F:DNA-binding transcription factor activity"/>
    <property type="evidence" value="ECO:0007669"/>
    <property type="project" value="TreeGrafter"/>
</dbReference>
<evidence type="ECO:0000256" key="4">
    <source>
        <dbReference type="PROSITE-ProRule" id="PRU00335"/>
    </source>
</evidence>
<dbReference type="Gene3D" id="1.10.357.10">
    <property type="entry name" value="Tetracycline Repressor, domain 2"/>
    <property type="match status" value="1"/>
</dbReference>